<dbReference type="OrthoDB" id="10477697at2759"/>
<feature type="compositionally biased region" description="Basic residues" evidence="1">
    <location>
        <begin position="1"/>
        <end position="10"/>
    </location>
</feature>
<evidence type="ECO:0000256" key="1">
    <source>
        <dbReference type="SAM" id="MobiDB-lite"/>
    </source>
</evidence>
<reference evidence="3" key="1">
    <citation type="journal article" date="2015" name="BMC Genomics">
        <title>Genomic and transcriptomic analysis of the endophytic fungus Pestalotiopsis fici reveals its lifestyle and high potential for synthesis of natural products.</title>
        <authorList>
            <person name="Wang X."/>
            <person name="Zhang X."/>
            <person name="Liu L."/>
            <person name="Xiang M."/>
            <person name="Wang W."/>
            <person name="Sun X."/>
            <person name="Che Y."/>
            <person name="Guo L."/>
            <person name="Liu G."/>
            <person name="Guo L."/>
            <person name="Wang C."/>
            <person name="Yin W.B."/>
            <person name="Stadler M."/>
            <person name="Zhang X."/>
            <person name="Liu X."/>
        </authorList>
    </citation>
    <scope>NUCLEOTIDE SEQUENCE [LARGE SCALE GENOMIC DNA]</scope>
    <source>
        <strain evidence="3">W106-1 / CGMCC3.15140</strain>
    </source>
</reference>
<dbReference type="EMBL" id="KI912116">
    <property type="protein sequence ID" value="ETS77245.1"/>
    <property type="molecule type" value="Genomic_DNA"/>
</dbReference>
<protein>
    <submittedName>
        <fullName evidence="2">Uncharacterized protein</fullName>
    </submittedName>
</protein>
<accession>W3WTS3</accession>
<evidence type="ECO:0000313" key="3">
    <source>
        <dbReference type="Proteomes" id="UP000030651"/>
    </source>
</evidence>
<dbReference type="RefSeq" id="XP_007837891.1">
    <property type="nucleotide sequence ID" value="XM_007839700.1"/>
</dbReference>
<feature type="compositionally biased region" description="Basic and acidic residues" evidence="1">
    <location>
        <begin position="11"/>
        <end position="32"/>
    </location>
</feature>
<keyword evidence="3" id="KW-1185">Reference proteome</keyword>
<feature type="region of interest" description="Disordered" evidence="1">
    <location>
        <begin position="183"/>
        <end position="218"/>
    </location>
</feature>
<feature type="region of interest" description="Disordered" evidence="1">
    <location>
        <begin position="1"/>
        <end position="46"/>
    </location>
</feature>
<dbReference type="KEGG" id="pfy:PFICI_11119"/>
<dbReference type="HOGENOM" id="CLU_1190259_0_0_1"/>
<proteinExistence type="predicted"/>
<dbReference type="InParanoid" id="W3WTS3"/>
<feature type="compositionally biased region" description="Basic and acidic residues" evidence="1">
    <location>
        <begin position="203"/>
        <end position="214"/>
    </location>
</feature>
<sequence length="233" mass="26323">MAHKHHRRSHVRQDTGDERLNTCDKKLEHGDDAEFGTEPTEESSFDMTWSHPVLDPSGRFFYQAMRLSDGSLKYHIEGLQASADPIEASQRYRNHLSLQGLDDRNQLENLQHSISVEQQQLGINHSPPEAASNSSKVAIENCAGNANSHDTPKVASVSKSRSTVVFVEAGSIGKIQQVKQVPRDRKGRKAAAQEITVQQKRIKSQDRKYQERQAQKGARSRQIVYHWLYASEP</sequence>
<evidence type="ECO:0000313" key="2">
    <source>
        <dbReference type="EMBL" id="ETS77245.1"/>
    </source>
</evidence>
<feature type="compositionally biased region" description="Acidic residues" evidence="1">
    <location>
        <begin position="33"/>
        <end position="44"/>
    </location>
</feature>
<dbReference type="AlphaFoldDB" id="W3WTS3"/>
<dbReference type="Proteomes" id="UP000030651">
    <property type="component" value="Unassembled WGS sequence"/>
</dbReference>
<dbReference type="GeneID" id="19276132"/>
<name>W3WTS3_PESFW</name>
<gene>
    <name evidence="2" type="ORF">PFICI_11119</name>
</gene>
<organism evidence="2 3">
    <name type="scientific">Pestalotiopsis fici (strain W106-1 / CGMCC3.15140)</name>
    <dbReference type="NCBI Taxonomy" id="1229662"/>
    <lineage>
        <taxon>Eukaryota</taxon>
        <taxon>Fungi</taxon>
        <taxon>Dikarya</taxon>
        <taxon>Ascomycota</taxon>
        <taxon>Pezizomycotina</taxon>
        <taxon>Sordariomycetes</taxon>
        <taxon>Xylariomycetidae</taxon>
        <taxon>Amphisphaeriales</taxon>
        <taxon>Sporocadaceae</taxon>
        <taxon>Pestalotiopsis</taxon>
    </lineage>
</organism>